<gene>
    <name evidence="2" type="ORF">FGIG_07435</name>
</gene>
<comment type="caution">
    <text evidence="2">The sequence shown here is derived from an EMBL/GenBank/DDBJ whole genome shotgun (WGS) entry which is preliminary data.</text>
</comment>
<evidence type="ECO:0000313" key="2">
    <source>
        <dbReference type="EMBL" id="TPP58949.1"/>
    </source>
</evidence>
<reference evidence="2 3" key="1">
    <citation type="submission" date="2019-04" db="EMBL/GenBank/DDBJ databases">
        <title>Annotation for the trematode Fasciola gigantica.</title>
        <authorList>
            <person name="Choi Y.-J."/>
        </authorList>
    </citation>
    <scope>NUCLEOTIDE SEQUENCE [LARGE SCALE GENOMIC DNA]</scope>
    <source>
        <strain evidence="2">Uganda_cow_1</strain>
    </source>
</reference>
<dbReference type="Proteomes" id="UP000316759">
    <property type="component" value="Unassembled WGS sequence"/>
</dbReference>
<organism evidence="2 3">
    <name type="scientific">Fasciola gigantica</name>
    <name type="common">Giant liver fluke</name>
    <dbReference type="NCBI Taxonomy" id="46835"/>
    <lineage>
        <taxon>Eukaryota</taxon>
        <taxon>Metazoa</taxon>
        <taxon>Spiralia</taxon>
        <taxon>Lophotrochozoa</taxon>
        <taxon>Platyhelminthes</taxon>
        <taxon>Trematoda</taxon>
        <taxon>Digenea</taxon>
        <taxon>Plagiorchiida</taxon>
        <taxon>Echinostomata</taxon>
        <taxon>Echinostomatoidea</taxon>
        <taxon>Fasciolidae</taxon>
        <taxon>Fasciola</taxon>
    </lineage>
</organism>
<evidence type="ECO:0000313" key="3">
    <source>
        <dbReference type="Proteomes" id="UP000316759"/>
    </source>
</evidence>
<sequence>MDESLSLDKRTPWKHLPVHFRELMGAPQRTVVRDGEPGTHCHTGSQSALEKPSNNELLGVANMTGLQLHISGLHLFRSSKTYLDHTRMRGSPSHFYDIRCRNILRAKTTEVRQSISITELDRCPKASDRSEMSPRRWASATNGCYPPSSDTSIYSEERVCTYSWTQETPQTNDRTSSVLSILSIFDEHSGLSIQDNSNKKQPASMKTPRSRRSEVRLQLHRVSKMILGLLISVTN</sequence>
<protein>
    <submittedName>
        <fullName evidence="2">Uncharacterized protein</fullName>
    </submittedName>
</protein>
<name>A0A504YFE1_FASGI</name>
<keyword evidence="3" id="KW-1185">Reference proteome</keyword>
<dbReference type="EMBL" id="SUNJ01011355">
    <property type="protein sequence ID" value="TPP58949.1"/>
    <property type="molecule type" value="Genomic_DNA"/>
</dbReference>
<feature type="compositionally biased region" description="Polar residues" evidence="1">
    <location>
        <begin position="192"/>
        <end position="201"/>
    </location>
</feature>
<accession>A0A504YFE1</accession>
<feature type="region of interest" description="Disordered" evidence="1">
    <location>
        <begin position="192"/>
        <end position="213"/>
    </location>
</feature>
<dbReference type="AlphaFoldDB" id="A0A504YFE1"/>
<evidence type="ECO:0000256" key="1">
    <source>
        <dbReference type="SAM" id="MobiDB-lite"/>
    </source>
</evidence>
<proteinExistence type="predicted"/>